<dbReference type="SUPFAM" id="SSF55048">
    <property type="entry name" value="Probable ACP-binding domain of malonyl-CoA ACP transacylase"/>
    <property type="match status" value="1"/>
</dbReference>
<dbReference type="GO" id="GO:0006633">
    <property type="term" value="P:fatty acid biosynthetic process"/>
    <property type="evidence" value="ECO:0007669"/>
    <property type="project" value="InterPro"/>
</dbReference>
<dbReference type="Pfam" id="PF21089">
    <property type="entry name" value="PKS_DH_N"/>
    <property type="match status" value="1"/>
</dbReference>
<dbReference type="FunFam" id="3.40.50.720:FF:000209">
    <property type="entry name" value="Polyketide synthase Pks12"/>
    <property type="match status" value="1"/>
</dbReference>
<dbReference type="InterPro" id="IPR013154">
    <property type="entry name" value="ADH-like_N"/>
</dbReference>
<dbReference type="Pfam" id="PF08242">
    <property type="entry name" value="Methyltransf_12"/>
    <property type="match status" value="1"/>
</dbReference>
<dbReference type="Proteomes" id="UP000799750">
    <property type="component" value="Unassembled WGS sequence"/>
</dbReference>
<dbReference type="Gene3D" id="3.40.47.10">
    <property type="match status" value="1"/>
</dbReference>
<dbReference type="InterPro" id="IPR032821">
    <property type="entry name" value="PKS_assoc"/>
</dbReference>
<evidence type="ECO:0000259" key="12">
    <source>
        <dbReference type="PROSITE" id="PS52019"/>
    </source>
</evidence>
<dbReference type="SMART" id="SM00822">
    <property type="entry name" value="PKS_KR"/>
    <property type="match status" value="1"/>
</dbReference>
<keyword evidence="6" id="KW-0511">Multifunctional enzyme</keyword>
<dbReference type="InterPro" id="IPR016039">
    <property type="entry name" value="Thiolase-like"/>
</dbReference>
<keyword evidence="2" id="KW-0597">Phosphoprotein</keyword>
<evidence type="ECO:0000313" key="14">
    <source>
        <dbReference type="Proteomes" id="UP000799750"/>
    </source>
</evidence>
<evidence type="ECO:0000256" key="7">
    <source>
        <dbReference type="ARBA" id="ARBA00023315"/>
    </source>
</evidence>
<keyword evidence="3" id="KW-0808">Transferase</keyword>
<dbReference type="Pfam" id="PF08659">
    <property type="entry name" value="KR"/>
    <property type="match status" value="1"/>
</dbReference>
<dbReference type="SUPFAM" id="SSF52151">
    <property type="entry name" value="FabD/lysophospholipase-like"/>
    <property type="match status" value="1"/>
</dbReference>
<evidence type="ECO:0000259" key="11">
    <source>
        <dbReference type="PROSITE" id="PS52004"/>
    </source>
</evidence>
<protein>
    <submittedName>
        <fullName evidence="13">Uncharacterized protein</fullName>
    </submittedName>
</protein>
<evidence type="ECO:0000256" key="1">
    <source>
        <dbReference type="ARBA" id="ARBA00022450"/>
    </source>
</evidence>
<reference evidence="13" key="1">
    <citation type="journal article" date="2020" name="Stud. Mycol.">
        <title>101 Dothideomycetes genomes: a test case for predicting lifestyles and emergence of pathogens.</title>
        <authorList>
            <person name="Haridas S."/>
            <person name="Albert R."/>
            <person name="Binder M."/>
            <person name="Bloem J."/>
            <person name="Labutti K."/>
            <person name="Salamov A."/>
            <person name="Andreopoulos B."/>
            <person name="Baker S."/>
            <person name="Barry K."/>
            <person name="Bills G."/>
            <person name="Bluhm B."/>
            <person name="Cannon C."/>
            <person name="Castanera R."/>
            <person name="Culley D."/>
            <person name="Daum C."/>
            <person name="Ezra D."/>
            <person name="Gonzalez J."/>
            <person name="Henrissat B."/>
            <person name="Kuo A."/>
            <person name="Liang C."/>
            <person name="Lipzen A."/>
            <person name="Lutzoni F."/>
            <person name="Magnuson J."/>
            <person name="Mondo S."/>
            <person name="Nolan M."/>
            <person name="Ohm R."/>
            <person name="Pangilinan J."/>
            <person name="Park H.-J."/>
            <person name="Ramirez L."/>
            <person name="Alfaro M."/>
            <person name="Sun H."/>
            <person name="Tritt A."/>
            <person name="Yoshinaga Y."/>
            <person name="Zwiers L.-H."/>
            <person name="Turgeon B."/>
            <person name="Goodwin S."/>
            <person name="Spatafora J."/>
            <person name="Crous P."/>
            <person name="Grigoriev I."/>
        </authorList>
    </citation>
    <scope>NUCLEOTIDE SEQUENCE</scope>
    <source>
        <strain evidence="13">CBS 269.34</strain>
    </source>
</reference>
<dbReference type="InterPro" id="IPR029063">
    <property type="entry name" value="SAM-dependent_MTases_sf"/>
</dbReference>
<evidence type="ECO:0000313" key="13">
    <source>
        <dbReference type="EMBL" id="KAF2490207.1"/>
    </source>
</evidence>
<dbReference type="Gene3D" id="3.10.129.110">
    <property type="entry name" value="Polyketide synthase dehydratase"/>
    <property type="match status" value="1"/>
</dbReference>
<evidence type="ECO:0000259" key="10">
    <source>
        <dbReference type="PROSITE" id="PS50075"/>
    </source>
</evidence>
<dbReference type="SMART" id="SM00825">
    <property type="entry name" value="PKS_KS"/>
    <property type="match status" value="1"/>
</dbReference>
<organism evidence="13 14">
    <name type="scientific">Lophium mytilinum</name>
    <dbReference type="NCBI Taxonomy" id="390894"/>
    <lineage>
        <taxon>Eukaryota</taxon>
        <taxon>Fungi</taxon>
        <taxon>Dikarya</taxon>
        <taxon>Ascomycota</taxon>
        <taxon>Pezizomycotina</taxon>
        <taxon>Dothideomycetes</taxon>
        <taxon>Pleosporomycetidae</taxon>
        <taxon>Mytilinidiales</taxon>
        <taxon>Mytilinidiaceae</taxon>
        <taxon>Lophium</taxon>
    </lineage>
</organism>
<dbReference type="Gene3D" id="3.40.50.720">
    <property type="entry name" value="NAD(P)-binding Rossmann-like Domain"/>
    <property type="match status" value="2"/>
</dbReference>
<keyword evidence="5" id="KW-0560">Oxidoreductase</keyword>
<dbReference type="Pfam" id="PF00698">
    <property type="entry name" value="Acyl_transf_1"/>
    <property type="match status" value="1"/>
</dbReference>
<evidence type="ECO:0000256" key="8">
    <source>
        <dbReference type="PROSITE-ProRule" id="PRU01363"/>
    </source>
</evidence>
<feature type="active site" description="Proton acceptor; for dehydratase activity" evidence="8">
    <location>
        <position position="1063"/>
    </location>
</feature>
<keyword evidence="1" id="KW-0596">Phosphopantetheine</keyword>
<evidence type="ECO:0000256" key="6">
    <source>
        <dbReference type="ARBA" id="ARBA00023268"/>
    </source>
</evidence>
<dbReference type="GO" id="GO:0004315">
    <property type="term" value="F:3-oxoacyl-[acyl-carrier-protein] synthase activity"/>
    <property type="evidence" value="ECO:0007669"/>
    <property type="project" value="InterPro"/>
</dbReference>
<evidence type="ECO:0000256" key="4">
    <source>
        <dbReference type="ARBA" id="ARBA00022857"/>
    </source>
</evidence>
<keyword evidence="14" id="KW-1185">Reference proteome</keyword>
<dbReference type="InterPro" id="IPR011032">
    <property type="entry name" value="GroES-like_sf"/>
</dbReference>
<dbReference type="InterPro" id="IPR049900">
    <property type="entry name" value="PKS_mFAS_DH"/>
</dbReference>
<dbReference type="InterPro" id="IPR049552">
    <property type="entry name" value="PKS_DH_N"/>
</dbReference>
<dbReference type="GO" id="GO:1901336">
    <property type="term" value="P:lactone biosynthetic process"/>
    <property type="evidence" value="ECO:0007669"/>
    <property type="project" value="UniProtKB-ARBA"/>
</dbReference>
<feature type="active site" description="Proton donor; for dehydratase activity" evidence="8">
    <location>
        <position position="1263"/>
    </location>
</feature>
<evidence type="ECO:0000256" key="2">
    <source>
        <dbReference type="ARBA" id="ARBA00022553"/>
    </source>
</evidence>
<dbReference type="SUPFAM" id="SSF47336">
    <property type="entry name" value="ACP-like"/>
    <property type="match status" value="1"/>
</dbReference>
<dbReference type="Gene3D" id="1.10.1200.10">
    <property type="entry name" value="ACP-like"/>
    <property type="match status" value="1"/>
</dbReference>
<dbReference type="InterPro" id="IPR020807">
    <property type="entry name" value="PKS_DH"/>
</dbReference>
<dbReference type="PANTHER" id="PTHR43775">
    <property type="entry name" value="FATTY ACID SYNTHASE"/>
    <property type="match status" value="1"/>
</dbReference>
<dbReference type="PROSITE" id="PS52019">
    <property type="entry name" value="PKS_MFAS_DH"/>
    <property type="match status" value="1"/>
</dbReference>
<evidence type="ECO:0000256" key="5">
    <source>
        <dbReference type="ARBA" id="ARBA00023002"/>
    </source>
</evidence>
<evidence type="ECO:0000256" key="3">
    <source>
        <dbReference type="ARBA" id="ARBA00022679"/>
    </source>
</evidence>
<feature type="compositionally biased region" description="Polar residues" evidence="9">
    <location>
        <begin position="517"/>
        <end position="537"/>
    </location>
</feature>
<feature type="region of interest" description="N-terminal hotdog fold" evidence="8">
    <location>
        <begin position="1031"/>
        <end position="1167"/>
    </location>
</feature>
<keyword evidence="7" id="KW-0012">Acyltransferase</keyword>
<dbReference type="GO" id="GO:0044550">
    <property type="term" value="P:secondary metabolite biosynthetic process"/>
    <property type="evidence" value="ECO:0007669"/>
    <property type="project" value="TreeGrafter"/>
</dbReference>
<dbReference type="InterPro" id="IPR013968">
    <property type="entry name" value="PKS_KR"/>
</dbReference>
<sequence>MSPHANDTPAFEAFESNGANGGGNAEALNDFPIAIIGMACRFPQDAVNTEKFWDLLINGRSAMTEFPPEKMTTEAHYHPDPAHAGTTSCRGGYFMKHNGAAFDAPFFNITKNEALTMDTQQRLLMENVYESLENAGIPLDKVIGSNTSVYVGAFSIDCSDIFTADHEAIMKYSATGNSLAILSNRISYFYDLKGTSISVDTACSSSMVAFHLACQDLRNGNSEMSIVGGANILENPDKMYRMSNNGFLSPDSKCYSFDSRANGYSRGEGIGSLILKPLHTAIRDGDVIRAVVRSTGLNQDGRTPGMTLPSKNAQETLIRKVYANAGLDLRDTEFIEAHGTGTAAGDPIEASAIAAAWSGRNGENPLYIGAAKANIGHLEGSSGVAGLIKTVMVLEKAIIPPNINFEKVNPKILPEKWGIAFPTKPMPWPSEGPRRASINSFGFGGTNAHAVLDDAYNYLNNRGLRGSHCSVSKPPTLAEIMEGVAKEEAPAEVTNGDSNGNSNGISDSISNGITNGDSNGLSNGHANGHSNGHSNGVSNGTSRVFVLSASDEAGIKRAAEGLSTYLASIPPPKNEESYLDSLAYTLSEKRTLFSWKTFVVANSLEDLIQQLNEGLKAPKRTRAREVPTLGFVFTGQGAQWHAMGRELLSYPIFRRSVQDASDYLRSLGSVSNMMDELLKDKESSNIGHPVLSQTLCTVLQVALVDLLNAWNIAPTRVIGHSSGEIGAAYCVGALSRESAWRIAYSRGVVSASLMGGKGAMMAVGMTEDALEPFLEQVDSELSGELVKACYNSPSNITVSGDEAKIDLLKTKLDAENVFARKLAVKNAYHSGHMKAVADEYLRLIGTIEKGSAAVGKKPQMFSTVIGQQIPVLKLSNPQYWVDNMVSPVRFTQTLEAMCSNTGGKSKLRAERGADIAIQHLVEIGPHSAMQSAIRDTMLLQTIFSSIGYSTVLTRNVSAVTTSLQAAGSLLCLNYPVDLNALNYASRIPFTKNHLHPQMLVDLPPYKFNYSRTYWPETRISKNFRFRKHPRHDLLGAPVTDWDQDEPKWRQHIRVSEIPWVKDHKVTSSNVYPGMGYVVMAIEAMKQLAGPDANISGYRLRDVNIKAALQVPETEEGVEVAFSMRHVTESSLAGSVGWWEFRVSSYNPNTDGWNEHCRGMVSAEPATETGQVDGGREAALEAESQKQMLAEAIERCSAPFDMSRAYSELFGIGLAYGPTFRNLSNVWRGGEAKEARGTITIPDVKAVMPKHYQMPHIIHPGTLDSMLHIFLAAIQDEGAGLSEPMVPVFVRELWVSADLSKEPNQTFNCHGTVKKTGHSKIESTVRAWDEHTNTVKVLIKDIQATPLQNNSTGGGDRDLSWNVETKPDIDLLSSEQSLAYFKKISKKPRLDDAAMTKLSHDLNLASTIYIVDGLKEVSKTTLEGLPDHNQKYLEWLHHMEERYQKGTISHQTPEWESLINDPVRKEQFLQEHCFQEDSSAEFKLIARVGAAIPGILRQEADALQLMFGDDLLDHYYGELDGNVIIQDTLRAYLSTLSHKYVNLKVIEIGSGTGGTTLPVIEALSPVGKDGNMTKNSRLSQFTYTDISAGFFDKAKTKFKAWKNIMEFRRLDIEKDPVGQGFEAGTYDIVLAANVLHATQDLTTTLTNARKLLRPGGKLLLHEGIGLELLSVPLAFGALSGWWLSVEPYRRWGPLVDEKHWDQAFKAADFTGTDLILPDYQDDLIHSQSLMIASAVDPTPAERQSPDTIVLTTEAQSKSSLVSSVVESLEKFGLPSVKVVDWRHLADIEVKESTFVSLLDLDHPVLLDVSESDFANLKKLFLTSQGGLWVGKSAIAHPDAAIATGFIRTARWERDLDTCDLVTLGLEDSELHSDAQTAKHISKIFDHHFITTTTNKNEEYSTSEGLLSVPRLIQAEYINSFLASKVTKAEPEVQAFGADPTRALRLSTDAPGLLNRLMFIDDPVYPKPLQAEDVEVEIKATGLNFRDIMSAMGEVNGEVLGAEGAGFITRVGSNVTKVKKGDRVMIMADQTGCFNTYARCDQRCVSQIPDDMSFETAASIPVIYCTVLYCLNDIGRLLKGETILIHAAAGGVGQAAIMVAQDRGAEIFCTVSTHEKRDILINTYGIPEDHIFSSRDLSFVKGIMRMTNGKGVNVVLNSLAGEALRRTWDCIAYFGRFLEIGKRDILSNGRLEMFQFSKSVMFASCDLETVIKLDKPLSERLLEDTVALWNKKVIGVTTPFTTYNFGELESSFRLLQSGKHIGKVVLTSDPSHKVQALPKQRTAHKFCRESSYVLAGGLGGLGRSMALWMVSQGARNIIFLSRSGAASDEAKKTVKELEELGCKVRAFACDINSKTALESTLAQCVRDMPPIGGCVQGAMQLRDSSLELMTVDQYNQAVNPKVHGSRNLHEALPHDLTFFIMLSSCCGIIGNRGQANYAAGNTYQDALAHHRRSKGLAATTLDLGAMLGVGYIAENQDKAAGSQLGNLAFASDAIREDEFHALLEYHMDARNSLREDLEKTQVAIGLGSSASYKWKGMPEPGFMKYPLFTQLHVMSESTSNEGEEDSSLNTKANLRAAKSFEEATTTIVDAVVRKLSSVMSLPVEDFDPSKPIHHYGVDSLVAVEFRNWFSKDLGADIPVLDIMGNDSIAQLAVKISKTSKLVKIAEETD</sequence>
<name>A0A6A6QFE1_9PEZI</name>
<dbReference type="CDD" id="cd02440">
    <property type="entry name" value="AdoMet_MTases"/>
    <property type="match status" value="1"/>
</dbReference>
<dbReference type="SMART" id="SM00826">
    <property type="entry name" value="PKS_DH"/>
    <property type="match status" value="1"/>
</dbReference>
<dbReference type="Pfam" id="PF00107">
    <property type="entry name" value="ADH_zinc_N"/>
    <property type="match status" value="1"/>
</dbReference>
<dbReference type="InterPro" id="IPR009081">
    <property type="entry name" value="PP-bd_ACP"/>
</dbReference>
<feature type="domain" description="Carrier" evidence="10">
    <location>
        <begin position="2580"/>
        <end position="2657"/>
    </location>
</feature>
<dbReference type="InterPro" id="IPR036736">
    <property type="entry name" value="ACP-like_sf"/>
</dbReference>
<dbReference type="SMART" id="SM00827">
    <property type="entry name" value="PKS_AT"/>
    <property type="match status" value="1"/>
</dbReference>
<dbReference type="InterPro" id="IPR036291">
    <property type="entry name" value="NAD(P)-bd_dom_sf"/>
</dbReference>
<dbReference type="SMART" id="SM00829">
    <property type="entry name" value="PKS_ER"/>
    <property type="match status" value="1"/>
</dbReference>
<dbReference type="GO" id="GO:0031177">
    <property type="term" value="F:phosphopantetheine binding"/>
    <property type="evidence" value="ECO:0007669"/>
    <property type="project" value="InterPro"/>
</dbReference>
<dbReference type="Pfam" id="PF00550">
    <property type="entry name" value="PP-binding"/>
    <property type="match status" value="1"/>
</dbReference>
<feature type="region of interest" description="C-terminal hotdog fold" evidence="8">
    <location>
        <begin position="1196"/>
        <end position="1352"/>
    </location>
</feature>
<dbReference type="InterPro" id="IPR014031">
    <property type="entry name" value="Ketoacyl_synth_C"/>
</dbReference>
<dbReference type="InterPro" id="IPR042104">
    <property type="entry name" value="PKS_dehydratase_sf"/>
</dbReference>
<dbReference type="OrthoDB" id="329835at2759"/>
<dbReference type="CDD" id="cd00833">
    <property type="entry name" value="PKS"/>
    <property type="match status" value="1"/>
</dbReference>
<gene>
    <name evidence="13" type="ORF">BU16DRAFT_470125</name>
</gene>
<dbReference type="SUPFAM" id="SSF53901">
    <property type="entry name" value="Thiolase-like"/>
    <property type="match status" value="1"/>
</dbReference>
<dbReference type="Pfam" id="PF08240">
    <property type="entry name" value="ADH_N"/>
    <property type="match status" value="1"/>
</dbReference>
<dbReference type="SMART" id="SM00823">
    <property type="entry name" value="PKS_PP"/>
    <property type="match status" value="1"/>
</dbReference>
<dbReference type="PROSITE" id="PS50075">
    <property type="entry name" value="CARRIER"/>
    <property type="match status" value="1"/>
</dbReference>
<dbReference type="Gene3D" id="3.90.180.10">
    <property type="entry name" value="Medium-chain alcohol dehydrogenases, catalytic domain"/>
    <property type="match status" value="1"/>
</dbReference>
<dbReference type="InterPro" id="IPR049551">
    <property type="entry name" value="PKS_DH_C"/>
</dbReference>
<dbReference type="InterPro" id="IPR014030">
    <property type="entry name" value="Ketoacyl_synth_N"/>
</dbReference>
<accession>A0A6A6QFE1</accession>
<feature type="compositionally biased region" description="Low complexity" evidence="9">
    <location>
        <begin position="494"/>
        <end position="516"/>
    </location>
</feature>
<dbReference type="SUPFAM" id="SSF50129">
    <property type="entry name" value="GroES-like"/>
    <property type="match status" value="1"/>
</dbReference>
<dbReference type="CDD" id="cd05195">
    <property type="entry name" value="enoyl_red"/>
    <property type="match status" value="1"/>
</dbReference>
<keyword evidence="4" id="KW-0521">NADP</keyword>
<dbReference type="InterPro" id="IPR001227">
    <property type="entry name" value="Ac_transferase_dom_sf"/>
</dbReference>
<dbReference type="InterPro" id="IPR014043">
    <property type="entry name" value="Acyl_transferase_dom"/>
</dbReference>
<dbReference type="InterPro" id="IPR018201">
    <property type="entry name" value="Ketoacyl_synth_AS"/>
</dbReference>
<dbReference type="EMBL" id="MU004197">
    <property type="protein sequence ID" value="KAF2490207.1"/>
    <property type="molecule type" value="Genomic_DNA"/>
</dbReference>
<dbReference type="PANTHER" id="PTHR43775:SF29">
    <property type="entry name" value="ASPERFURANONE POLYKETIDE SYNTHASE AFOG-RELATED"/>
    <property type="match status" value="1"/>
</dbReference>
<dbReference type="InterPro" id="IPR013149">
    <property type="entry name" value="ADH-like_C"/>
</dbReference>
<dbReference type="GO" id="GO:0016491">
    <property type="term" value="F:oxidoreductase activity"/>
    <property type="evidence" value="ECO:0007669"/>
    <property type="project" value="UniProtKB-KW"/>
</dbReference>
<dbReference type="InterPro" id="IPR016035">
    <property type="entry name" value="Acyl_Trfase/lysoPLipase"/>
</dbReference>
<feature type="region of interest" description="Disordered" evidence="9">
    <location>
        <begin position="488"/>
        <end position="537"/>
    </location>
</feature>
<dbReference type="InterPro" id="IPR020841">
    <property type="entry name" value="PKS_Beta-ketoAc_synthase_dom"/>
</dbReference>
<dbReference type="InterPro" id="IPR057326">
    <property type="entry name" value="KR_dom"/>
</dbReference>
<dbReference type="PROSITE" id="PS52004">
    <property type="entry name" value="KS3_2"/>
    <property type="match status" value="1"/>
</dbReference>
<dbReference type="PROSITE" id="PS00606">
    <property type="entry name" value="KS3_1"/>
    <property type="match status" value="1"/>
</dbReference>
<dbReference type="Pfam" id="PF02801">
    <property type="entry name" value="Ketoacyl-synt_C"/>
    <property type="match status" value="1"/>
</dbReference>
<dbReference type="GO" id="GO:0004312">
    <property type="term" value="F:fatty acid synthase activity"/>
    <property type="evidence" value="ECO:0007669"/>
    <property type="project" value="TreeGrafter"/>
</dbReference>
<dbReference type="InterPro" id="IPR020806">
    <property type="entry name" value="PKS_PP-bd"/>
</dbReference>
<evidence type="ECO:0000256" key="9">
    <source>
        <dbReference type="SAM" id="MobiDB-lite"/>
    </source>
</evidence>
<dbReference type="InterPro" id="IPR013217">
    <property type="entry name" value="Methyltransf_12"/>
</dbReference>
<proteinExistence type="predicted"/>
<dbReference type="Gene3D" id="3.40.50.150">
    <property type="entry name" value="Vaccinia Virus protein VP39"/>
    <property type="match status" value="1"/>
</dbReference>
<dbReference type="SUPFAM" id="SSF53335">
    <property type="entry name" value="S-adenosyl-L-methionine-dependent methyltransferases"/>
    <property type="match status" value="1"/>
</dbReference>
<dbReference type="InterPro" id="IPR050091">
    <property type="entry name" value="PKS_NRPS_Biosynth_Enz"/>
</dbReference>
<dbReference type="SUPFAM" id="SSF51735">
    <property type="entry name" value="NAD(P)-binding Rossmann-fold domains"/>
    <property type="match status" value="2"/>
</dbReference>
<dbReference type="Pfam" id="PF00109">
    <property type="entry name" value="ketoacyl-synt"/>
    <property type="match status" value="1"/>
</dbReference>
<dbReference type="Pfam" id="PF22621">
    <property type="entry name" value="CurL-like_PKS_C"/>
    <property type="match status" value="1"/>
</dbReference>
<dbReference type="InterPro" id="IPR016036">
    <property type="entry name" value="Malonyl_transacylase_ACP-bd"/>
</dbReference>
<feature type="domain" description="PKS/mFAS DH" evidence="12">
    <location>
        <begin position="1031"/>
        <end position="1352"/>
    </location>
</feature>
<dbReference type="Pfam" id="PF16197">
    <property type="entry name" value="KAsynt_C_assoc"/>
    <property type="match status" value="1"/>
</dbReference>
<dbReference type="InterPro" id="IPR020843">
    <property type="entry name" value="ER"/>
</dbReference>
<dbReference type="Gene3D" id="3.40.366.10">
    <property type="entry name" value="Malonyl-Coenzyme A Acyl Carrier Protein, domain 2"/>
    <property type="match status" value="1"/>
</dbReference>
<feature type="domain" description="Ketosynthase family 3 (KS3)" evidence="11">
    <location>
        <begin position="30"/>
        <end position="454"/>
    </location>
</feature>
<dbReference type="Pfam" id="PF14765">
    <property type="entry name" value="PS-DH"/>
    <property type="match status" value="1"/>
</dbReference>